<reference evidence="1 2" key="1">
    <citation type="submission" date="2018-10" db="EMBL/GenBank/DDBJ databases">
        <title>Genomic Encyclopedia of Archaeal and Bacterial Type Strains, Phase II (KMG-II): from individual species to whole genera.</title>
        <authorList>
            <person name="Goeker M."/>
        </authorList>
    </citation>
    <scope>NUCLEOTIDE SEQUENCE [LARGE SCALE GENOMIC DNA]</scope>
    <source>
        <strain evidence="1 2">DSM 25230</strain>
    </source>
</reference>
<dbReference type="OrthoDB" id="908850at2"/>
<sequence>MKKNILHPFEAHQANLTRRAFFGKMAKGVGAAALASMINPSVLFGSNIGSINAHLKNNLGLPHFPPKAKRVIYLFQNGAPSHVDLFDYKPMLRKWHGKQIPDELTHGKRFSTMTGGQLDRPVIGEISNFAQHGQSGAWVSDFMPETAKVADDLCFIKSMYTESVNHAPAITFFLTGNEQPGRPSIGSWLTYGLGSTAKDLPDFVAMTSVDKQASCGQIFYDYYWGSGFLPSKFQGVKFRGGGDPVLYLKNPEGISRNTRRKMLDDMQALNEMNYQEFGDPEINTRISQYEMSYKMQMSVPELTDLSDEPQHVLDMYGPDVKRKGSFAYNCIMARRLAERGVRFTQCMHAGWDQHTNLNHQLKIQCQDTDAPSAALIKDLKQRGMLEDTLVIWGGEFGRTPFLQGNIKDEKNWGRDHHPYAFTMWMAGAGVKPGISYGATDDFGFNPIENPVHVHDFQATLMHLMGINHEHFTYKHQGRRYRLTDVHGHVVKDILS</sequence>
<gene>
    <name evidence="1" type="ORF">CLV91_0157</name>
</gene>
<dbReference type="Pfam" id="PF07394">
    <property type="entry name" value="DUF1501"/>
    <property type="match status" value="1"/>
</dbReference>
<dbReference type="EMBL" id="RBIQ01000007">
    <property type="protein sequence ID" value="RKR14086.1"/>
    <property type="molecule type" value="Genomic_DNA"/>
</dbReference>
<dbReference type="PANTHER" id="PTHR43737">
    <property type="entry name" value="BLL7424 PROTEIN"/>
    <property type="match status" value="1"/>
</dbReference>
<name>A0A495EB82_9FLAO</name>
<keyword evidence="2" id="KW-1185">Reference proteome</keyword>
<evidence type="ECO:0000313" key="1">
    <source>
        <dbReference type="EMBL" id="RKR14086.1"/>
    </source>
</evidence>
<dbReference type="SUPFAM" id="SSF53649">
    <property type="entry name" value="Alkaline phosphatase-like"/>
    <property type="match status" value="1"/>
</dbReference>
<dbReference type="Proteomes" id="UP000269412">
    <property type="component" value="Unassembled WGS sequence"/>
</dbReference>
<protein>
    <submittedName>
        <fullName evidence="1">Uncharacterized protein DUF1501</fullName>
    </submittedName>
</protein>
<dbReference type="PANTHER" id="PTHR43737:SF1">
    <property type="entry name" value="DUF1501 DOMAIN-CONTAINING PROTEIN"/>
    <property type="match status" value="1"/>
</dbReference>
<evidence type="ECO:0000313" key="2">
    <source>
        <dbReference type="Proteomes" id="UP000269412"/>
    </source>
</evidence>
<comment type="caution">
    <text evidence="1">The sequence shown here is derived from an EMBL/GenBank/DDBJ whole genome shotgun (WGS) entry which is preliminary data.</text>
</comment>
<dbReference type="InterPro" id="IPR010869">
    <property type="entry name" value="DUF1501"/>
</dbReference>
<proteinExistence type="predicted"/>
<dbReference type="RefSeq" id="WP_121062999.1">
    <property type="nucleotide sequence ID" value="NZ_RBIQ01000007.1"/>
</dbReference>
<dbReference type="InterPro" id="IPR017850">
    <property type="entry name" value="Alkaline_phosphatase_core_sf"/>
</dbReference>
<organism evidence="1 2">
    <name type="scientific">Maribacter vaceletii</name>
    <dbReference type="NCBI Taxonomy" id="1206816"/>
    <lineage>
        <taxon>Bacteria</taxon>
        <taxon>Pseudomonadati</taxon>
        <taxon>Bacteroidota</taxon>
        <taxon>Flavobacteriia</taxon>
        <taxon>Flavobacteriales</taxon>
        <taxon>Flavobacteriaceae</taxon>
        <taxon>Maribacter</taxon>
    </lineage>
</organism>
<dbReference type="AlphaFoldDB" id="A0A495EB82"/>
<accession>A0A495EB82</accession>